<sequence length="239" mass="27766">MKMKILIFSIMLVFLTGCMYPNQNRVENQTSNDVELEMVQQAIDQYVEDKSGLVPIVTKDNDTPIYQKYIIDFSKLKQENYIQNTPSSAFENGGVYQYVLITPEEDPTVRVLDLRVTEELRSTQHRVNIYREENTYPPFGEKVTSKLYTLDYSKINLDHEVYVKSPYSTNNLPILVDVEGNLVIDYRLDLYEALQSFDHNYQEGDNILPILTDNYPFVPAYTVTYTVEDGEPVFSSEFQ</sequence>
<reference evidence="2 3" key="1">
    <citation type="submission" date="2018-07" db="EMBL/GenBank/DDBJ databases">
        <title>Genomic Encyclopedia of Type Strains, Phase IV (KMG-IV): sequencing the most valuable type-strain genomes for metagenomic binning, comparative biology and taxonomic classification.</title>
        <authorList>
            <person name="Goeker M."/>
        </authorList>
    </citation>
    <scope>NUCLEOTIDE SEQUENCE [LARGE SCALE GENOMIC DNA]</scope>
    <source>
        <strain evidence="2 3">DSM 27696</strain>
    </source>
</reference>
<comment type="caution">
    <text evidence="2">The sequence shown here is derived from an EMBL/GenBank/DDBJ whole genome shotgun (WGS) entry which is preliminary data.</text>
</comment>
<dbReference type="OrthoDB" id="2449131at2"/>
<keyword evidence="3" id="KW-1185">Reference proteome</keyword>
<dbReference type="EMBL" id="QPJJ01000012">
    <property type="protein sequence ID" value="RCW64907.1"/>
    <property type="molecule type" value="Genomic_DNA"/>
</dbReference>
<gene>
    <name evidence="2" type="ORF">DFR57_11285</name>
</gene>
<feature type="chain" id="PRO_5038412196" evidence="1">
    <location>
        <begin position="22"/>
        <end position="239"/>
    </location>
</feature>
<dbReference type="Proteomes" id="UP000252585">
    <property type="component" value="Unassembled WGS sequence"/>
</dbReference>
<feature type="signal peptide" evidence="1">
    <location>
        <begin position="1"/>
        <end position="21"/>
    </location>
</feature>
<protein>
    <submittedName>
        <fullName evidence="2">Uncharacterized protein DUF3939</fullName>
    </submittedName>
</protein>
<evidence type="ECO:0000313" key="3">
    <source>
        <dbReference type="Proteomes" id="UP000252585"/>
    </source>
</evidence>
<organism evidence="2 3">
    <name type="scientific">Saliterribacillus persicus</name>
    <dbReference type="NCBI Taxonomy" id="930114"/>
    <lineage>
        <taxon>Bacteria</taxon>
        <taxon>Bacillati</taxon>
        <taxon>Bacillota</taxon>
        <taxon>Bacilli</taxon>
        <taxon>Bacillales</taxon>
        <taxon>Bacillaceae</taxon>
        <taxon>Saliterribacillus</taxon>
    </lineage>
</organism>
<proteinExistence type="predicted"/>
<evidence type="ECO:0000256" key="1">
    <source>
        <dbReference type="SAM" id="SignalP"/>
    </source>
</evidence>
<dbReference type="RefSeq" id="WP_114353792.1">
    <property type="nucleotide sequence ID" value="NZ_QPJJ01000012.1"/>
</dbReference>
<dbReference type="PROSITE" id="PS51257">
    <property type="entry name" value="PROKAR_LIPOPROTEIN"/>
    <property type="match status" value="1"/>
</dbReference>
<dbReference type="AlphaFoldDB" id="A0A368XEL2"/>
<keyword evidence="1" id="KW-0732">Signal</keyword>
<evidence type="ECO:0000313" key="2">
    <source>
        <dbReference type="EMBL" id="RCW64907.1"/>
    </source>
</evidence>
<accession>A0A368XEL2</accession>
<name>A0A368XEL2_9BACI</name>